<name>M0MFB5_9EURY</name>
<dbReference type="Proteomes" id="UP000011669">
    <property type="component" value="Unassembled WGS sequence"/>
</dbReference>
<dbReference type="InterPro" id="IPR025364">
    <property type="entry name" value="DUF4268"/>
</dbReference>
<evidence type="ECO:0000313" key="2">
    <source>
        <dbReference type="EMBL" id="EMA43110.1"/>
    </source>
</evidence>
<feature type="domain" description="DUF4268" evidence="1">
    <location>
        <begin position="181"/>
        <end position="316"/>
    </location>
</feature>
<dbReference type="InParanoid" id="M0MFB5"/>
<dbReference type="RefSeq" id="WP_006078670.1">
    <property type="nucleotide sequence ID" value="NZ_AOMD01000030.1"/>
</dbReference>
<dbReference type="Gene3D" id="3.40.1350.10">
    <property type="match status" value="1"/>
</dbReference>
<dbReference type="AlphaFoldDB" id="M0MFB5"/>
<proteinExistence type="predicted"/>
<keyword evidence="3" id="KW-1185">Reference proteome</keyword>
<reference evidence="2 3" key="1">
    <citation type="journal article" date="2014" name="PLoS Genet.">
        <title>Phylogenetically driven sequencing of extremely halophilic archaea reveals strategies for static and dynamic osmo-response.</title>
        <authorList>
            <person name="Becker E.A."/>
            <person name="Seitzer P.M."/>
            <person name="Tritt A."/>
            <person name="Larsen D."/>
            <person name="Krusor M."/>
            <person name="Yao A.I."/>
            <person name="Wu D."/>
            <person name="Madern D."/>
            <person name="Eisen J.A."/>
            <person name="Darling A.E."/>
            <person name="Facciotti M.T."/>
        </authorList>
    </citation>
    <scope>NUCLEOTIDE SEQUENCE [LARGE SCALE GENOMIC DNA]</scope>
    <source>
        <strain evidence="2 3">DSM 5350</strain>
    </source>
</reference>
<dbReference type="GO" id="GO:0003676">
    <property type="term" value="F:nucleic acid binding"/>
    <property type="evidence" value="ECO:0007669"/>
    <property type="project" value="InterPro"/>
</dbReference>
<dbReference type="OrthoDB" id="142611at2157"/>
<evidence type="ECO:0000259" key="1">
    <source>
        <dbReference type="Pfam" id="PF14088"/>
    </source>
</evidence>
<gene>
    <name evidence="2" type="ORF">C449_14067</name>
</gene>
<sequence>MSEPEGPVFQELVPQDVRDYWVHEAHNFTPWLADSIRNEDASHLEDVLGLDVEIVETEKSVGRYNLDILAEVVDDGRQVVIENQLDQSDHDHLGKAIAYAAGVNADIIVWIAPTFNDEHQDAIQWLNQNSREGVDLFAIRLEVWRIGDSQPAIRLNPVEKPSEWKRKAQRSGGEITETKELQEEFWTQFRDRIDDSSTILRPRKPKPIHYYGNPIGKSGFHISFVVLSQENELRLDLNIEDDEEAFWELKSEEEAIEQELGREVEWGEPRETRTGKMRSNLSIARDGDLENREKWGEYFDWYIEYGERFHNVFHNRIQQF</sequence>
<evidence type="ECO:0000313" key="3">
    <source>
        <dbReference type="Proteomes" id="UP000011669"/>
    </source>
</evidence>
<protein>
    <recommendedName>
        <fullName evidence="1">DUF4268 domain-containing protein</fullName>
    </recommendedName>
</protein>
<dbReference type="InterPro" id="IPR011856">
    <property type="entry name" value="tRNA_endonuc-like_dom_sf"/>
</dbReference>
<organism evidence="2 3">
    <name type="scientific">Halococcus saccharolyticus DSM 5350</name>
    <dbReference type="NCBI Taxonomy" id="1227455"/>
    <lineage>
        <taxon>Archaea</taxon>
        <taxon>Methanobacteriati</taxon>
        <taxon>Methanobacteriota</taxon>
        <taxon>Stenosarchaea group</taxon>
        <taxon>Halobacteria</taxon>
        <taxon>Halobacteriales</taxon>
        <taxon>Halococcaceae</taxon>
        <taxon>Halococcus</taxon>
    </lineage>
</organism>
<comment type="caution">
    <text evidence="2">The sequence shown here is derived from an EMBL/GenBank/DDBJ whole genome shotgun (WGS) entry which is preliminary data.</text>
</comment>
<dbReference type="STRING" id="1227455.C449_14067"/>
<accession>M0MFB5</accession>
<dbReference type="EMBL" id="AOMD01000030">
    <property type="protein sequence ID" value="EMA43110.1"/>
    <property type="molecule type" value="Genomic_DNA"/>
</dbReference>
<dbReference type="Pfam" id="PF14088">
    <property type="entry name" value="DUF4268"/>
    <property type="match status" value="1"/>
</dbReference>